<reference evidence="2 3" key="1">
    <citation type="submission" date="2014-04" db="EMBL/GenBank/DDBJ databases">
        <authorList>
            <consortium name="DOE Joint Genome Institute"/>
            <person name="Kuo A."/>
            <person name="Kohler A."/>
            <person name="Nagy L.G."/>
            <person name="Floudas D."/>
            <person name="Copeland A."/>
            <person name="Barry K.W."/>
            <person name="Cichocki N."/>
            <person name="Veneault-Fourrey C."/>
            <person name="LaButti K."/>
            <person name="Lindquist E.A."/>
            <person name="Lipzen A."/>
            <person name="Lundell T."/>
            <person name="Morin E."/>
            <person name="Murat C."/>
            <person name="Sun H."/>
            <person name="Tunlid A."/>
            <person name="Henrissat B."/>
            <person name="Grigoriev I.V."/>
            <person name="Hibbett D.S."/>
            <person name="Martin F."/>
            <person name="Nordberg H.P."/>
            <person name="Cantor M.N."/>
            <person name="Hua S.X."/>
        </authorList>
    </citation>
    <scope>NUCLEOTIDE SEQUENCE [LARGE SCALE GENOMIC DNA]</scope>
    <source>
        <strain evidence="2 3">LaAM-08-1</strain>
    </source>
</reference>
<evidence type="ECO:0000313" key="2">
    <source>
        <dbReference type="EMBL" id="KIJ92401.1"/>
    </source>
</evidence>
<feature type="non-terminal residue" evidence="2">
    <location>
        <position position="1"/>
    </location>
</feature>
<sequence length="186" mass="21448">LLHSSGFSFNDNTETYFLYLCKECASQLRSNKMPRFALANNFYRGELPDEFKDLTWVEEMACAIYRNNAYISRIYQSSDPSQPCVFHGNTCAHDMNVVSTATVLPCTPDDVNDMLSVIFIGPGKYKADCLKNMFHVRKSKIWNFLFWLKHVAHNPLYQGITLEQRHADLYPDNDVLPGIDNRVIHD</sequence>
<dbReference type="AlphaFoldDB" id="A0A0C9X414"/>
<dbReference type="InterPro" id="IPR046700">
    <property type="entry name" value="DUF6570"/>
</dbReference>
<feature type="non-terminal residue" evidence="2">
    <location>
        <position position="186"/>
    </location>
</feature>
<reference evidence="3" key="2">
    <citation type="submission" date="2015-01" db="EMBL/GenBank/DDBJ databases">
        <title>Evolutionary Origins and Diversification of the Mycorrhizal Mutualists.</title>
        <authorList>
            <consortium name="DOE Joint Genome Institute"/>
            <consortium name="Mycorrhizal Genomics Consortium"/>
            <person name="Kohler A."/>
            <person name="Kuo A."/>
            <person name="Nagy L.G."/>
            <person name="Floudas D."/>
            <person name="Copeland A."/>
            <person name="Barry K.W."/>
            <person name="Cichocki N."/>
            <person name="Veneault-Fourrey C."/>
            <person name="LaButti K."/>
            <person name="Lindquist E.A."/>
            <person name="Lipzen A."/>
            <person name="Lundell T."/>
            <person name="Morin E."/>
            <person name="Murat C."/>
            <person name="Riley R."/>
            <person name="Ohm R."/>
            <person name="Sun H."/>
            <person name="Tunlid A."/>
            <person name="Henrissat B."/>
            <person name="Grigoriev I.V."/>
            <person name="Hibbett D.S."/>
            <person name="Martin F."/>
        </authorList>
    </citation>
    <scope>NUCLEOTIDE SEQUENCE [LARGE SCALE GENOMIC DNA]</scope>
    <source>
        <strain evidence="3">LaAM-08-1</strain>
    </source>
</reference>
<dbReference type="EMBL" id="KN838912">
    <property type="protein sequence ID" value="KIJ92401.1"/>
    <property type="molecule type" value="Genomic_DNA"/>
</dbReference>
<evidence type="ECO:0000259" key="1">
    <source>
        <dbReference type="Pfam" id="PF20209"/>
    </source>
</evidence>
<name>A0A0C9X414_9AGAR</name>
<gene>
    <name evidence="2" type="ORF">K443DRAFT_57816</name>
</gene>
<dbReference type="Proteomes" id="UP000054477">
    <property type="component" value="Unassembled WGS sequence"/>
</dbReference>
<dbReference type="Pfam" id="PF20209">
    <property type="entry name" value="DUF6570"/>
    <property type="match status" value="1"/>
</dbReference>
<dbReference type="HOGENOM" id="CLU_090397_2_0_1"/>
<dbReference type="OrthoDB" id="3257061at2759"/>
<proteinExistence type="predicted"/>
<keyword evidence="3" id="KW-1185">Reference proteome</keyword>
<dbReference type="STRING" id="1095629.A0A0C9X414"/>
<feature type="domain" description="DUF6570" evidence="1">
    <location>
        <begin position="31"/>
        <end position="165"/>
    </location>
</feature>
<organism evidence="2 3">
    <name type="scientific">Laccaria amethystina LaAM-08-1</name>
    <dbReference type="NCBI Taxonomy" id="1095629"/>
    <lineage>
        <taxon>Eukaryota</taxon>
        <taxon>Fungi</taxon>
        <taxon>Dikarya</taxon>
        <taxon>Basidiomycota</taxon>
        <taxon>Agaricomycotina</taxon>
        <taxon>Agaricomycetes</taxon>
        <taxon>Agaricomycetidae</taxon>
        <taxon>Agaricales</taxon>
        <taxon>Agaricineae</taxon>
        <taxon>Hydnangiaceae</taxon>
        <taxon>Laccaria</taxon>
    </lineage>
</organism>
<accession>A0A0C9X414</accession>
<evidence type="ECO:0000313" key="3">
    <source>
        <dbReference type="Proteomes" id="UP000054477"/>
    </source>
</evidence>
<protein>
    <recommendedName>
        <fullName evidence="1">DUF6570 domain-containing protein</fullName>
    </recommendedName>
</protein>